<reference evidence="1 2" key="1">
    <citation type="submission" date="2016-11" db="EMBL/GenBank/DDBJ databases">
        <title>Whole Genome Sequencing of Mucilaginibacter polytrichastri RG4-7(T) isolated from the moss sample.</title>
        <authorList>
            <person name="Li Y."/>
        </authorList>
    </citation>
    <scope>NUCLEOTIDE SEQUENCE [LARGE SCALE GENOMIC DNA]</scope>
    <source>
        <strain evidence="1 2">RG4-7</strain>
    </source>
</reference>
<accession>A0A1Q5ZUD7</accession>
<sequence>MDYAWPVIFSGAKLHLNRAYYFVADEFFCLLNAQLVLLL</sequence>
<comment type="caution">
    <text evidence="1">The sequence shown here is derived from an EMBL/GenBank/DDBJ whole genome shotgun (WGS) entry which is preliminary data.</text>
</comment>
<protein>
    <submittedName>
        <fullName evidence="1">Uncharacterized protein</fullName>
    </submittedName>
</protein>
<dbReference type="AlphaFoldDB" id="A0A1Q5ZUD7"/>
<organism evidence="1 2">
    <name type="scientific">Mucilaginibacter polytrichastri</name>
    <dbReference type="NCBI Taxonomy" id="1302689"/>
    <lineage>
        <taxon>Bacteria</taxon>
        <taxon>Pseudomonadati</taxon>
        <taxon>Bacteroidota</taxon>
        <taxon>Sphingobacteriia</taxon>
        <taxon>Sphingobacteriales</taxon>
        <taxon>Sphingobacteriaceae</taxon>
        <taxon>Mucilaginibacter</taxon>
    </lineage>
</organism>
<dbReference type="Proteomes" id="UP000186720">
    <property type="component" value="Unassembled WGS sequence"/>
</dbReference>
<keyword evidence="2" id="KW-1185">Reference proteome</keyword>
<proteinExistence type="predicted"/>
<dbReference type="EMBL" id="MPPL01000001">
    <property type="protein sequence ID" value="OKS85375.1"/>
    <property type="molecule type" value="Genomic_DNA"/>
</dbReference>
<evidence type="ECO:0000313" key="2">
    <source>
        <dbReference type="Proteomes" id="UP000186720"/>
    </source>
</evidence>
<name>A0A1Q5ZUD7_9SPHI</name>
<gene>
    <name evidence="1" type="ORF">RG47T_0820</name>
</gene>
<evidence type="ECO:0000313" key="1">
    <source>
        <dbReference type="EMBL" id="OKS85375.1"/>
    </source>
</evidence>